<reference evidence="2 3" key="1">
    <citation type="submission" date="2024-03" db="EMBL/GenBank/DDBJ databases">
        <authorList>
            <person name="Martinez-Hernandez J."/>
        </authorList>
    </citation>
    <scope>NUCLEOTIDE SEQUENCE [LARGE SCALE GENOMIC DNA]</scope>
</reference>
<feature type="compositionally biased region" description="Basic and acidic residues" evidence="1">
    <location>
        <begin position="1"/>
        <end position="13"/>
    </location>
</feature>
<accession>A0AAV1X6B7</accession>
<dbReference type="Proteomes" id="UP001497480">
    <property type="component" value="Unassembled WGS sequence"/>
</dbReference>
<evidence type="ECO:0000256" key="1">
    <source>
        <dbReference type="SAM" id="MobiDB-lite"/>
    </source>
</evidence>
<sequence length="57" mass="6672">MEKIRDKVDDDGFHALAPNQREKVDDDGFHDLAPNQRYAFRVKLDIFAAREMIDPQI</sequence>
<evidence type="ECO:0000313" key="3">
    <source>
        <dbReference type="Proteomes" id="UP001497480"/>
    </source>
</evidence>
<organism evidence="2 3">
    <name type="scientific">Lupinus luteus</name>
    <name type="common">European yellow lupine</name>
    <dbReference type="NCBI Taxonomy" id="3873"/>
    <lineage>
        <taxon>Eukaryota</taxon>
        <taxon>Viridiplantae</taxon>
        <taxon>Streptophyta</taxon>
        <taxon>Embryophyta</taxon>
        <taxon>Tracheophyta</taxon>
        <taxon>Spermatophyta</taxon>
        <taxon>Magnoliopsida</taxon>
        <taxon>eudicotyledons</taxon>
        <taxon>Gunneridae</taxon>
        <taxon>Pentapetalae</taxon>
        <taxon>rosids</taxon>
        <taxon>fabids</taxon>
        <taxon>Fabales</taxon>
        <taxon>Fabaceae</taxon>
        <taxon>Papilionoideae</taxon>
        <taxon>50 kb inversion clade</taxon>
        <taxon>genistoids sensu lato</taxon>
        <taxon>core genistoids</taxon>
        <taxon>Genisteae</taxon>
        <taxon>Lupinus</taxon>
    </lineage>
</organism>
<gene>
    <name evidence="2" type="ORF">LLUT_LOCUS17957</name>
</gene>
<proteinExistence type="predicted"/>
<name>A0AAV1X6B7_LUPLU</name>
<protein>
    <submittedName>
        <fullName evidence="2">Uncharacterized protein</fullName>
    </submittedName>
</protein>
<comment type="caution">
    <text evidence="2">The sequence shown here is derived from an EMBL/GenBank/DDBJ whole genome shotgun (WGS) entry which is preliminary data.</text>
</comment>
<dbReference type="EMBL" id="CAXHTB010000012">
    <property type="protein sequence ID" value="CAL0316897.1"/>
    <property type="molecule type" value="Genomic_DNA"/>
</dbReference>
<dbReference type="AlphaFoldDB" id="A0AAV1X6B7"/>
<evidence type="ECO:0000313" key="2">
    <source>
        <dbReference type="EMBL" id="CAL0316897.1"/>
    </source>
</evidence>
<keyword evidence="3" id="KW-1185">Reference proteome</keyword>
<feature type="region of interest" description="Disordered" evidence="1">
    <location>
        <begin position="1"/>
        <end position="20"/>
    </location>
</feature>